<proteinExistence type="predicted"/>
<comment type="caution">
    <text evidence="1">The sequence shown here is derived from an EMBL/GenBank/DDBJ whole genome shotgun (WGS) entry which is preliminary data.</text>
</comment>
<reference evidence="1 2" key="1">
    <citation type="journal article" date="2023" name="Sci. Data">
        <title>Genome assembly of the Korean intertidal mud-creeper Batillaria attramentaria.</title>
        <authorList>
            <person name="Patra A.K."/>
            <person name="Ho P.T."/>
            <person name="Jun S."/>
            <person name="Lee S.J."/>
            <person name="Kim Y."/>
            <person name="Won Y.J."/>
        </authorList>
    </citation>
    <scope>NUCLEOTIDE SEQUENCE [LARGE SCALE GENOMIC DNA]</scope>
    <source>
        <strain evidence="1">Wonlab-2016</strain>
    </source>
</reference>
<keyword evidence="2" id="KW-1185">Reference proteome</keyword>
<evidence type="ECO:0000313" key="1">
    <source>
        <dbReference type="EMBL" id="KAK7490453.1"/>
    </source>
</evidence>
<name>A0ABD0KTW7_9CAEN</name>
<organism evidence="1 2">
    <name type="scientific">Batillaria attramentaria</name>
    <dbReference type="NCBI Taxonomy" id="370345"/>
    <lineage>
        <taxon>Eukaryota</taxon>
        <taxon>Metazoa</taxon>
        <taxon>Spiralia</taxon>
        <taxon>Lophotrochozoa</taxon>
        <taxon>Mollusca</taxon>
        <taxon>Gastropoda</taxon>
        <taxon>Caenogastropoda</taxon>
        <taxon>Sorbeoconcha</taxon>
        <taxon>Cerithioidea</taxon>
        <taxon>Batillariidae</taxon>
        <taxon>Batillaria</taxon>
    </lineage>
</organism>
<sequence>MLTTSGSWEHLTSKLTRSLRNYFMIPRIFMKILAVSLLIDQHHVLFKVKVRSGNRGLSTLKFNTTESLNAGRGDPTQRQMQRWIENIISEPSSDDEDDTDSDNGVDCPVFERDVEVTSSGMPFLENLCIQAKDINFGPKNKGKTDALRKGYDQGRIEKLTKHFWDVFGLPEYITAFSKIATGGSVYFGVEEDTKHREFKCNGFRLTENDRREMKRSIERKVCDTMLWVGLSPPKNPVIVKFPTVITREADWYVVEVKVNYLPRHSISQRERARCIHVQPWPG</sequence>
<dbReference type="AlphaFoldDB" id="A0ABD0KTW7"/>
<dbReference type="Proteomes" id="UP001519460">
    <property type="component" value="Unassembled WGS sequence"/>
</dbReference>
<protein>
    <submittedName>
        <fullName evidence="1">Uncharacterized protein</fullName>
    </submittedName>
</protein>
<evidence type="ECO:0000313" key="2">
    <source>
        <dbReference type="Proteomes" id="UP001519460"/>
    </source>
</evidence>
<accession>A0ABD0KTW7</accession>
<dbReference type="EMBL" id="JACVVK020000126">
    <property type="protein sequence ID" value="KAK7490453.1"/>
    <property type="molecule type" value="Genomic_DNA"/>
</dbReference>
<gene>
    <name evidence="1" type="ORF">BaRGS_00018239</name>
</gene>